<dbReference type="GO" id="GO:0008474">
    <property type="term" value="F:palmitoyl-(protein) hydrolase activity"/>
    <property type="evidence" value="ECO:0007669"/>
    <property type="project" value="TreeGrafter"/>
</dbReference>
<evidence type="ECO:0000259" key="3">
    <source>
        <dbReference type="Pfam" id="PF02230"/>
    </source>
</evidence>
<protein>
    <submittedName>
        <fullName evidence="4">Alpha/Beta hydrolase protein</fullName>
    </submittedName>
</protein>
<dbReference type="AlphaFoldDB" id="A0AAD4L185"/>
<gene>
    <name evidence="4" type="ORF">BGW36DRAFT_372008</name>
</gene>
<sequence length="390" mass="43748">MQKPKNRKPYPDPLTIEPLSTQHTHTFIILHGRGSNAERFGHELLASANLAARLPTVKFVFPTASKRRSTILKKTPINQWFDNYSLDDPNERTDLQVDGLRETGEFLRRLIDKEAHVFDSTGGTGYQKIILGGLSQGCTASIFALLGGHFGESGNESLAAFFGMSGWLPFEKQLNNMFYTVAMEAKNEGEDSNDDDESDLLTGYMQQLDMEPSEEGESSDEYEEEDEEERTLYDDTDNDDKTDVALRGVESDHTTFTTEDQVSFFPFQSIFQEDTPSSDIMDTINYIRDILDLPQISIAASDQGNRDGSKDTATCSHSLRTPVFLGHGSADPKVSVRLGEKMAKFLSNKLKMDVTWKAYEGFGHWYKVPDEIDDVLGFLQRKTDLSVVDG</sequence>
<feature type="domain" description="Phospholipase/carboxylesterase/thioesterase" evidence="3">
    <location>
        <begin position="320"/>
        <end position="380"/>
    </location>
</feature>
<dbReference type="SUPFAM" id="SSF53474">
    <property type="entry name" value="alpha/beta-Hydrolases"/>
    <property type="match status" value="1"/>
</dbReference>
<dbReference type="Proteomes" id="UP001201262">
    <property type="component" value="Unassembled WGS sequence"/>
</dbReference>
<proteinExistence type="inferred from homology"/>
<dbReference type="PANTHER" id="PTHR10655:SF63">
    <property type="entry name" value="PHOSPHOLIPASE_CARBOXYLESTERASE_THIOESTERASE DOMAIN-CONTAINING PROTEIN"/>
    <property type="match status" value="1"/>
</dbReference>
<evidence type="ECO:0000313" key="4">
    <source>
        <dbReference type="EMBL" id="KAH8702000.1"/>
    </source>
</evidence>
<dbReference type="InterPro" id="IPR050565">
    <property type="entry name" value="LYPA1-2/EST-like"/>
</dbReference>
<keyword evidence="4" id="KW-0378">Hydrolase</keyword>
<dbReference type="Pfam" id="PF02230">
    <property type="entry name" value="Abhydrolase_2"/>
    <property type="match status" value="2"/>
</dbReference>
<feature type="domain" description="Phospholipase/carboxylesterase/thioesterase" evidence="3">
    <location>
        <begin position="16"/>
        <end position="182"/>
    </location>
</feature>
<evidence type="ECO:0000313" key="5">
    <source>
        <dbReference type="Proteomes" id="UP001201262"/>
    </source>
</evidence>
<dbReference type="GeneID" id="70245710"/>
<accession>A0AAD4L185</accession>
<comment type="caution">
    <text evidence="4">The sequence shown here is derived from an EMBL/GenBank/DDBJ whole genome shotgun (WGS) entry which is preliminary data.</text>
</comment>
<organism evidence="4 5">
    <name type="scientific">Talaromyces proteolyticus</name>
    <dbReference type="NCBI Taxonomy" id="1131652"/>
    <lineage>
        <taxon>Eukaryota</taxon>
        <taxon>Fungi</taxon>
        <taxon>Dikarya</taxon>
        <taxon>Ascomycota</taxon>
        <taxon>Pezizomycotina</taxon>
        <taxon>Eurotiomycetes</taxon>
        <taxon>Eurotiomycetidae</taxon>
        <taxon>Eurotiales</taxon>
        <taxon>Trichocomaceae</taxon>
        <taxon>Talaromyces</taxon>
        <taxon>Talaromyces sect. Bacilispori</taxon>
    </lineage>
</organism>
<reference evidence="4" key="1">
    <citation type="submission" date="2021-12" db="EMBL/GenBank/DDBJ databases">
        <title>Convergent genome expansion in fungi linked to evolution of root-endophyte symbiosis.</title>
        <authorList>
            <consortium name="DOE Joint Genome Institute"/>
            <person name="Ke Y.-H."/>
            <person name="Bonito G."/>
            <person name="Liao H.-L."/>
            <person name="Looney B."/>
            <person name="Rojas-Flechas A."/>
            <person name="Nash J."/>
            <person name="Hameed K."/>
            <person name="Schadt C."/>
            <person name="Martin F."/>
            <person name="Crous P.W."/>
            <person name="Miettinen O."/>
            <person name="Magnuson J.K."/>
            <person name="Labbe J."/>
            <person name="Jacobson D."/>
            <person name="Doktycz M.J."/>
            <person name="Veneault-Fourrey C."/>
            <person name="Kuo A."/>
            <person name="Mondo S."/>
            <person name="Calhoun S."/>
            <person name="Riley R."/>
            <person name="Ohm R."/>
            <person name="LaButti K."/>
            <person name="Andreopoulos B."/>
            <person name="Pangilinan J."/>
            <person name="Nolan M."/>
            <person name="Tritt A."/>
            <person name="Clum A."/>
            <person name="Lipzen A."/>
            <person name="Daum C."/>
            <person name="Barry K."/>
            <person name="Grigoriev I.V."/>
            <person name="Vilgalys R."/>
        </authorList>
    </citation>
    <scope>NUCLEOTIDE SEQUENCE</scope>
    <source>
        <strain evidence="4">PMI_201</strain>
    </source>
</reference>
<dbReference type="GO" id="GO:0005737">
    <property type="term" value="C:cytoplasm"/>
    <property type="evidence" value="ECO:0007669"/>
    <property type="project" value="TreeGrafter"/>
</dbReference>
<comment type="similarity">
    <text evidence="1">Belongs to the AB hydrolase superfamily. AB hydrolase 2 family.</text>
</comment>
<evidence type="ECO:0000256" key="2">
    <source>
        <dbReference type="SAM" id="MobiDB-lite"/>
    </source>
</evidence>
<feature type="region of interest" description="Disordered" evidence="2">
    <location>
        <begin position="209"/>
        <end position="241"/>
    </location>
</feature>
<feature type="compositionally biased region" description="Acidic residues" evidence="2">
    <location>
        <begin position="211"/>
        <end position="238"/>
    </location>
</feature>
<dbReference type="InterPro" id="IPR029058">
    <property type="entry name" value="AB_hydrolase_fold"/>
</dbReference>
<dbReference type="InterPro" id="IPR003140">
    <property type="entry name" value="PLipase/COase/thioEstase"/>
</dbReference>
<dbReference type="Gene3D" id="3.40.50.1820">
    <property type="entry name" value="alpha/beta hydrolase"/>
    <property type="match status" value="1"/>
</dbReference>
<dbReference type="RefSeq" id="XP_046075376.1">
    <property type="nucleotide sequence ID" value="XM_046215423.1"/>
</dbReference>
<name>A0AAD4L185_9EURO</name>
<dbReference type="PANTHER" id="PTHR10655">
    <property type="entry name" value="LYSOPHOSPHOLIPASE-RELATED"/>
    <property type="match status" value="1"/>
</dbReference>
<keyword evidence="5" id="KW-1185">Reference proteome</keyword>
<evidence type="ECO:0000256" key="1">
    <source>
        <dbReference type="ARBA" id="ARBA00006499"/>
    </source>
</evidence>
<dbReference type="EMBL" id="JAJTJA010000003">
    <property type="protein sequence ID" value="KAH8702000.1"/>
    <property type="molecule type" value="Genomic_DNA"/>
</dbReference>
<dbReference type="GO" id="GO:0052689">
    <property type="term" value="F:carboxylic ester hydrolase activity"/>
    <property type="evidence" value="ECO:0007669"/>
    <property type="project" value="TreeGrafter"/>
</dbReference>